<dbReference type="InterPro" id="IPR004358">
    <property type="entry name" value="Sig_transdc_His_kin-like_C"/>
</dbReference>
<dbReference type="Gene3D" id="1.25.40.10">
    <property type="entry name" value="Tetratricopeptide repeat domain"/>
    <property type="match status" value="1"/>
</dbReference>
<dbReference type="SUPFAM" id="SSF55874">
    <property type="entry name" value="ATPase domain of HSP90 chaperone/DNA topoisomerase II/histidine kinase"/>
    <property type="match status" value="1"/>
</dbReference>
<dbReference type="PROSITE" id="PS50110">
    <property type="entry name" value="RESPONSE_REGULATORY"/>
    <property type="match status" value="1"/>
</dbReference>
<dbReference type="PRINTS" id="PR00344">
    <property type="entry name" value="BCTRLSENSOR"/>
</dbReference>
<dbReference type="InterPro" id="IPR005467">
    <property type="entry name" value="His_kinase_dom"/>
</dbReference>
<dbReference type="InterPro" id="IPR011006">
    <property type="entry name" value="CheY-like_superfamily"/>
</dbReference>
<dbReference type="CDD" id="cd17546">
    <property type="entry name" value="REC_hyHK_CKI1_RcsC-like"/>
    <property type="match status" value="1"/>
</dbReference>
<dbReference type="EMBL" id="FPAG01000006">
    <property type="protein sequence ID" value="SFS95846.1"/>
    <property type="molecule type" value="Genomic_DNA"/>
</dbReference>
<dbReference type="GO" id="GO:0000155">
    <property type="term" value="F:phosphorelay sensor kinase activity"/>
    <property type="evidence" value="ECO:0007669"/>
    <property type="project" value="InterPro"/>
</dbReference>
<dbReference type="CDD" id="cd16922">
    <property type="entry name" value="HATPase_EvgS-ArcB-TorS-like"/>
    <property type="match status" value="1"/>
</dbReference>
<feature type="domain" description="Response regulatory" evidence="8">
    <location>
        <begin position="595"/>
        <end position="709"/>
    </location>
</feature>
<evidence type="ECO:0000256" key="4">
    <source>
        <dbReference type="ARBA" id="ARBA00023012"/>
    </source>
</evidence>
<dbReference type="InterPro" id="IPR001789">
    <property type="entry name" value="Sig_transdc_resp-reg_receiver"/>
</dbReference>
<evidence type="ECO:0000259" key="7">
    <source>
        <dbReference type="PROSITE" id="PS50109"/>
    </source>
</evidence>
<name>A0A1I6U302_9FLAO</name>
<evidence type="ECO:0000259" key="8">
    <source>
        <dbReference type="PROSITE" id="PS50110"/>
    </source>
</evidence>
<feature type="coiled-coil region" evidence="6">
    <location>
        <begin position="257"/>
        <end position="284"/>
    </location>
</feature>
<evidence type="ECO:0000256" key="6">
    <source>
        <dbReference type="SAM" id="Coils"/>
    </source>
</evidence>
<dbReference type="OrthoDB" id="4457677at2"/>
<dbReference type="Gene3D" id="3.40.50.2300">
    <property type="match status" value="1"/>
</dbReference>
<dbReference type="InterPro" id="IPR036890">
    <property type="entry name" value="HATPase_C_sf"/>
</dbReference>
<proteinExistence type="predicted"/>
<sequence length="717" mass="81466">MGLVHAGNIASDTINSSDFSFYKYKNKGEFNKAIKALSDAYETATSADDSESLINICNLYTELYLDYEQFDKVKVYIETAKRALNFYEYKKGEAISKSYEAIYLAQEGQEIQALQLIEEAKKNIPRRDAATNDLVILNEGIMYLHLDNLNRAKRNFQKLLPYQTGPEKEYLTAKILIHLARIDLHKNYLENTELHLTRLLTIVNERGFMKLKYEASKLASELFEKERKYELALEYLKQAEAINSTYFSNKILTSQTQEAKNSQLEFLTRLNDQLKKDAVKQEQTVNISKLTSVLSSALLIIISLLTISLYRNNQIKFKTNDLLLKKNLELQVAKDSAERAMQAKAQFLSTVSHELRTPLYAVTGLTHLLLEEDPKESQKEHLKSLKYSGEYLLNFINDILQINKIEANKLSLDKYPFDFRQVLSKVVDSLQQPAKERNNKIVLDIDEKIPEMIIGDPLKLSQIFINLVGNALKFTENGSVTLSAKILNTSNSETTIHFEVQDEGIGISEEMQKNIFDSFSQGSEQINRKYGGTGLGLTIVKSLLTLYNSQITVNSEIGKGSTFLFDITFELPDNEIKELIKAPTKVQEELYANLNILVVEDNKINQVITQKMLAKKSMKCDIASDGYQAIEKAKKGSYDAILMDIHMPGISGLKATQEIRKFNKTIPIIALTAISLDESKDDFYEAGCNDVITKPFKPEVFYKKIAHNVVKNIKVNL</sequence>
<gene>
    <name evidence="9" type="ORF">SAMN04487906_2340</name>
</gene>
<keyword evidence="3 5" id="KW-0597">Phosphoprotein</keyword>
<dbReference type="Proteomes" id="UP000183209">
    <property type="component" value="Unassembled WGS sequence"/>
</dbReference>
<dbReference type="Gene3D" id="1.10.287.130">
    <property type="match status" value="1"/>
</dbReference>
<dbReference type="PROSITE" id="PS50109">
    <property type="entry name" value="HIS_KIN"/>
    <property type="match status" value="1"/>
</dbReference>
<dbReference type="SMART" id="SM00388">
    <property type="entry name" value="HisKA"/>
    <property type="match status" value="1"/>
</dbReference>
<dbReference type="Pfam" id="PF00072">
    <property type="entry name" value="Response_reg"/>
    <property type="match status" value="1"/>
</dbReference>
<dbReference type="PANTHER" id="PTHR45339:SF1">
    <property type="entry name" value="HYBRID SIGNAL TRANSDUCTION HISTIDINE KINASE J"/>
    <property type="match status" value="1"/>
</dbReference>
<keyword evidence="4" id="KW-0902">Two-component regulatory system</keyword>
<dbReference type="InterPro" id="IPR003594">
    <property type="entry name" value="HATPase_dom"/>
</dbReference>
<comment type="catalytic activity">
    <reaction evidence="1">
        <text>ATP + protein L-histidine = ADP + protein N-phospho-L-histidine.</text>
        <dbReference type="EC" id="2.7.13.3"/>
    </reaction>
</comment>
<dbReference type="SMART" id="SM00387">
    <property type="entry name" value="HATPase_c"/>
    <property type="match status" value="1"/>
</dbReference>
<evidence type="ECO:0000256" key="5">
    <source>
        <dbReference type="PROSITE-ProRule" id="PRU00169"/>
    </source>
</evidence>
<feature type="domain" description="Histidine kinase" evidence="7">
    <location>
        <begin position="350"/>
        <end position="571"/>
    </location>
</feature>
<dbReference type="CDD" id="cd00082">
    <property type="entry name" value="HisKA"/>
    <property type="match status" value="1"/>
</dbReference>
<dbReference type="InterPro" id="IPR036097">
    <property type="entry name" value="HisK_dim/P_sf"/>
</dbReference>
<feature type="modified residue" description="4-aspartylphosphate" evidence="5">
    <location>
        <position position="644"/>
    </location>
</feature>
<evidence type="ECO:0000313" key="9">
    <source>
        <dbReference type="EMBL" id="SFS95846.1"/>
    </source>
</evidence>
<dbReference type="PANTHER" id="PTHR45339">
    <property type="entry name" value="HYBRID SIGNAL TRANSDUCTION HISTIDINE KINASE J"/>
    <property type="match status" value="1"/>
</dbReference>
<evidence type="ECO:0000256" key="2">
    <source>
        <dbReference type="ARBA" id="ARBA00012438"/>
    </source>
</evidence>
<dbReference type="InterPro" id="IPR011990">
    <property type="entry name" value="TPR-like_helical_dom_sf"/>
</dbReference>
<protein>
    <recommendedName>
        <fullName evidence="2">histidine kinase</fullName>
        <ecNumber evidence="2">2.7.13.3</ecNumber>
    </recommendedName>
</protein>
<dbReference type="SMART" id="SM00448">
    <property type="entry name" value="REC"/>
    <property type="match status" value="1"/>
</dbReference>
<keyword evidence="9" id="KW-0808">Transferase</keyword>
<dbReference type="EC" id="2.7.13.3" evidence="2"/>
<dbReference type="Pfam" id="PF00512">
    <property type="entry name" value="HisKA"/>
    <property type="match status" value="1"/>
</dbReference>
<dbReference type="SUPFAM" id="SSF48452">
    <property type="entry name" value="TPR-like"/>
    <property type="match status" value="1"/>
</dbReference>
<dbReference type="Pfam" id="PF02518">
    <property type="entry name" value="HATPase_c"/>
    <property type="match status" value="1"/>
</dbReference>
<accession>A0A1I6U302</accession>
<keyword evidence="9" id="KW-0418">Kinase</keyword>
<dbReference type="FunFam" id="3.30.565.10:FF:000010">
    <property type="entry name" value="Sensor histidine kinase RcsC"/>
    <property type="match status" value="1"/>
</dbReference>
<dbReference type="SUPFAM" id="SSF52172">
    <property type="entry name" value="CheY-like"/>
    <property type="match status" value="1"/>
</dbReference>
<evidence type="ECO:0000256" key="1">
    <source>
        <dbReference type="ARBA" id="ARBA00000085"/>
    </source>
</evidence>
<evidence type="ECO:0000256" key="3">
    <source>
        <dbReference type="ARBA" id="ARBA00022553"/>
    </source>
</evidence>
<organism evidence="9 10">
    <name type="scientific">Zhouia amylolytica</name>
    <dbReference type="NCBI Taxonomy" id="376730"/>
    <lineage>
        <taxon>Bacteria</taxon>
        <taxon>Pseudomonadati</taxon>
        <taxon>Bacteroidota</taxon>
        <taxon>Flavobacteriia</taxon>
        <taxon>Flavobacteriales</taxon>
        <taxon>Flavobacteriaceae</taxon>
        <taxon>Zhouia</taxon>
    </lineage>
</organism>
<dbReference type="SUPFAM" id="SSF47384">
    <property type="entry name" value="Homodimeric domain of signal transducing histidine kinase"/>
    <property type="match status" value="1"/>
</dbReference>
<keyword evidence="6" id="KW-0175">Coiled coil</keyword>
<dbReference type="InterPro" id="IPR003661">
    <property type="entry name" value="HisK_dim/P_dom"/>
</dbReference>
<dbReference type="Gene3D" id="3.30.565.10">
    <property type="entry name" value="Histidine kinase-like ATPase, C-terminal domain"/>
    <property type="match status" value="1"/>
</dbReference>
<dbReference type="AlphaFoldDB" id="A0A1I6U302"/>
<reference evidence="9 10" key="1">
    <citation type="submission" date="2016-10" db="EMBL/GenBank/DDBJ databases">
        <authorList>
            <person name="de Groot N.N."/>
        </authorList>
    </citation>
    <scope>NUCLEOTIDE SEQUENCE [LARGE SCALE GENOMIC DNA]</scope>
    <source>
        <strain evidence="9 10">CGMCC 1.6114</strain>
    </source>
</reference>
<evidence type="ECO:0000313" key="10">
    <source>
        <dbReference type="Proteomes" id="UP000183209"/>
    </source>
</evidence>